<feature type="compositionally biased region" description="Basic and acidic residues" evidence="1">
    <location>
        <begin position="635"/>
        <end position="657"/>
    </location>
</feature>
<dbReference type="GO" id="GO:0005874">
    <property type="term" value="C:microtubule"/>
    <property type="evidence" value="ECO:0007669"/>
    <property type="project" value="TreeGrafter"/>
</dbReference>
<organism evidence="3 4">
    <name type="scientific">Holothuria leucospilota</name>
    <name type="common">Black long sea cucumber</name>
    <name type="synonym">Mertensiothuria leucospilota</name>
    <dbReference type="NCBI Taxonomy" id="206669"/>
    <lineage>
        <taxon>Eukaryota</taxon>
        <taxon>Metazoa</taxon>
        <taxon>Echinodermata</taxon>
        <taxon>Eleutherozoa</taxon>
        <taxon>Echinozoa</taxon>
        <taxon>Holothuroidea</taxon>
        <taxon>Aspidochirotacea</taxon>
        <taxon>Aspidochirotida</taxon>
        <taxon>Holothuriidae</taxon>
        <taxon>Holothuria</taxon>
    </lineage>
</organism>
<dbReference type="OrthoDB" id="10042846at2759"/>
<gene>
    <name evidence="3" type="ORF">HOLleu_04995</name>
</gene>
<proteinExistence type="predicted"/>
<protein>
    <submittedName>
        <fullName evidence="3">Coiled-coil domain-containing protein 66</fullName>
    </submittedName>
</protein>
<feature type="compositionally biased region" description="Basic and acidic residues" evidence="1">
    <location>
        <begin position="175"/>
        <end position="218"/>
    </location>
</feature>
<feature type="compositionally biased region" description="Basic and acidic residues" evidence="1">
    <location>
        <begin position="877"/>
        <end position="892"/>
    </location>
</feature>
<sequence length="1008" mass="115206">MNRGEGLRIAARAKNGSVGLFQEEKKTKKKFSYKSRTQAFPVRKVQTTTDDKDLSKQGTSKSSHQGRDSSGKRLDNKPRDVTKEKPASANRSKETLKGTGRTSGNKESSGNKKRPVDFIKKNKAVGGTSSGIGGANTIALTEEQLNSILQSIGATHGVSSTPTISIENGQVKVQSDTKVKEDNQKSEKDEETGGERGKTEEKKDEETKKKNDENDDGKTVASENVLELLEKLNRETDENANKAQTEISSKPPSLPKTPDTSVGKIEDDMYKRSNLTDLKEKVDNKWGSSVGMGNIGAVVGVQRQGQLTLQERKKLEWKKALDEQLAEKKRLQEMESKLHRSLDGTNLESYQRKESPHQVTSNISREPDLPKERPKKDPTDDVILKSSLGEVAQQSYIPSAMRSSFFIGGSAGQRADDYNAELKRKEQQEWIQELEKQRREAAEKKERQRRKQREEELIMEHWADPVEHKSSTREPEIPSSNQGKEESNIHSVSSLKKEGASSFNSSQTTDILSPRQNGEMSFTRSGVNSLVDPAELERREHARKKHLEHMRAVQQQVEEKQRLKREADERRRKEEAEEERRLAKEREDLQRQFDQENEKQKQKEREAAAKQKALEDSIFNAQQEALAAKHAKRIERLTQHGHDATNLRKSWELKHSTDYSPRQVVHSSQQHSSPPVENLETHTVPQEPRNERLNFEETPGTRDVGTFTVNEQSTQTGLDFFNHEALSPRLLEAIRQASAGIEYKARDQTSQREGKNLNKEKYSEREEKVSRRRTDQSEKNENVEKPRQKKKQEKPKWGQNTTKKKISNSEKDLSHTSKGREERRRKRQEELLAQQERLTRRRDSLRKTSRQEVDEDSRSEVSANERMSRGQSNISREQSKVDNRKGGHDEGKLGATEVISRGSPELTDGDFYPFLRSEDVKLNNRSVNVTPVREGTFEKERTYIDTNTYQTSNTYQSPVELDPLLNPERLKDSGQRQEKILEQLSHLRQGLMMKQREIELGLSPAMMM</sequence>
<dbReference type="Pfam" id="PF15236">
    <property type="entry name" value="CCDC66"/>
    <property type="match status" value="1"/>
</dbReference>
<comment type="caution">
    <text evidence="3">The sequence shown here is derived from an EMBL/GenBank/DDBJ whole genome shotgun (WGS) entry which is preliminary data.</text>
</comment>
<reference evidence="3" key="1">
    <citation type="submission" date="2021-10" db="EMBL/GenBank/DDBJ databases">
        <title>Tropical sea cucumber genome reveals ecological adaptation and Cuvierian tubules defense mechanism.</title>
        <authorList>
            <person name="Chen T."/>
        </authorList>
    </citation>
    <scope>NUCLEOTIDE SEQUENCE</scope>
    <source>
        <strain evidence="3">Nanhai2018</strain>
        <tissue evidence="3">Muscle</tissue>
    </source>
</reference>
<dbReference type="GO" id="GO:0008017">
    <property type="term" value="F:microtubule binding"/>
    <property type="evidence" value="ECO:0007669"/>
    <property type="project" value="TreeGrafter"/>
</dbReference>
<feature type="compositionally biased region" description="Basic and acidic residues" evidence="1">
    <location>
        <begin position="557"/>
        <end position="615"/>
    </location>
</feature>
<dbReference type="PANTHER" id="PTHR22736">
    <property type="entry name" value="COILED-COIL DOMAIN-CONTAINING PROTEIN 66"/>
    <property type="match status" value="1"/>
</dbReference>
<feature type="compositionally biased region" description="Basic and acidic residues" evidence="1">
    <location>
        <begin position="65"/>
        <end position="96"/>
    </location>
</feature>
<feature type="compositionally biased region" description="Basic and acidic residues" evidence="1">
    <location>
        <begin position="837"/>
        <end position="859"/>
    </location>
</feature>
<feature type="compositionally biased region" description="Low complexity" evidence="1">
    <location>
        <begin position="660"/>
        <end position="676"/>
    </location>
</feature>
<name>A0A9Q1HHW0_HOLLE</name>
<feature type="compositionally biased region" description="Basic and acidic residues" evidence="1">
    <location>
        <begin position="437"/>
        <end position="476"/>
    </location>
</feature>
<dbReference type="InterPro" id="IPR040467">
    <property type="entry name" value="CCDC66_dom"/>
</dbReference>
<keyword evidence="4" id="KW-1185">Reference proteome</keyword>
<feature type="region of interest" description="Disordered" evidence="1">
    <location>
        <begin position="25"/>
        <end position="134"/>
    </location>
</feature>
<evidence type="ECO:0000259" key="2">
    <source>
        <dbReference type="Pfam" id="PF15236"/>
    </source>
</evidence>
<feature type="region of interest" description="Disordered" evidence="1">
    <location>
        <begin position="336"/>
        <end position="389"/>
    </location>
</feature>
<feature type="region of interest" description="Disordered" evidence="1">
    <location>
        <begin position="156"/>
        <end position="264"/>
    </location>
</feature>
<feature type="region of interest" description="Disordered" evidence="1">
    <location>
        <begin position="742"/>
        <end position="905"/>
    </location>
</feature>
<dbReference type="GO" id="GO:0005929">
    <property type="term" value="C:cilium"/>
    <property type="evidence" value="ECO:0007669"/>
    <property type="project" value="TreeGrafter"/>
</dbReference>
<feature type="compositionally biased region" description="Polar residues" evidence="1">
    <location>
        <begin position="241"/>
        <end position="251"/>
    </location>
</feature>
<dbReference type="EMBL" id="JAIZAY010000002">
    <property type="protein sequence ID" value="KAJ8046350.1"/>
    <property type="molecule type" value="Genomic_DNA"/>
</dbReference>
<dbReference type="PANTHER" id="PTHR22736:SF2">
    <property type="entry name" value="COILED-COIL DOMAIN-CONTAINING PROTEIN 66"/>
    <property type="match status" value="1"/>
</dbReference>
<evidence type="ECO:0000256" key="1">
    <source>
        <dbReference type="SAM" id="MobiDB-lite"/>
    </source>
</evidence>
<dbReference type="Proteomes" id="UP001152320">
    <property type="component" value="Chromosome 2"/>
</dbReference>
<dbReference type="GO" id="GO:0060271">
    <property type="term" value="P:cilium assembly"/>
    <property type="evidence" value="ECO:0007669"/>
    <property type="project" value="TreeGrafter"/>
</dbReference>
<feature type="compositionally biased region" description="Basic and acidic residues" evidence="1">
    <location>
        <begin position="365"/>
        <end position="383"/>
    </location>
</feature>
<feature type="compositionally biased region" description="Polar residues" evidence="1">
    <location>
        <begin position="501"/>
        <end position="528"/>
    </location>
</feature>
<feature type="region of interest" description="Disordered" evidence="1">
    <location>
        <begin position="635"/>
        <end position="705"/>
    </location>
</feature>
<feature type="domain" description="CCDC66" evidence="2">
    <location>
        <begin position="498"/>
        <end position="645"/>
    </location>
</feature>
<feature type="region of interest" description="Disordered" evidence="1">
    <location>
        <begin position="437"/>
        <end position="615"/>
    </location>
</feature>
<feature type="compositionally biased region" description="Basic and acidic residues" evidence="1">
    <location>
        <begin position="743"/>
        <end position="786"/>
    </location>
</feature>
<feature type="compositionally biased region" description="Polar residues" evidence="1">
    <location>
        <begin position="156"/>
        <end position="174"/>
    </location>
</feature>
<dbReference type="AlphaFoldDB" id="A0A9Q1HHW0"/>
<evidence type="ECO:0000313" key="4">
    <source>
        <dbReference type="Proteomes" id="UP001152320"/>
    </source>
</evidence>
<evidence type="ECO:0000313" key="3">
    <source>
        <dbReference type="EMBL" id="KAJ8046350.1"/>
    </source>
</evidence>
<dbReference type="InterPro" id="IPR039183">
    <property type="entry name" value="CCD66"/>
</dbReference>
<feature type="compositionally biased region" description="Basic and acidic residues" evidence="1">
    <location>
        <begin position="228"/>
        <end position="240"/>
    </location>
</feature>
<feature type="compositionally biased region" description="Basic and acidic residues" evidence="1">
    <location>
        <begin position="807"/>
        <end position="830"/>
    </location>
</feature>
<accession>A0A9Q1HHW0</accession>